<organism evidence="10 11">
    <name type="scientific">[Clostridium] aminophilum</name>
    <dbReference type="NCBI Taxonomy" id="1526"/>
    <lineage>
        <taxon>Bacteria</taxon>
        <taxon>Bacillati</taxon>
        <taxon>Bacillota</taxon>
        <taxon>Clostridia</taxon>
        <taxon>Lachnospirales</taxon>
        <taxon>Lachnospiraceae</taxon>
    </lineage>
</organism>
<keyword evidence="5" id="KW-0067">ATP-binding</keyword>
<dbReference type="CDD" id="cd18808">
    <property type="entry name" value="SF1_C_Upf1"/>
    <property type="match status" value="1"/>
</dbReference>
<evidence type="ECO:0000256" key="5">
    <source>
        <dbReference type="ARBA" id="ARBA00022840"/>
    </source>
</evidence>
<evidence type="ECO:0000313" key="10">
    <source>
        <dbReference type="EMBL" id="SES90208.1"/>
    </source>
</evidence>
<dbReference type="CDD" id="cd17934">
    <property type="entry name" value="DEXXQc_Upf1-like"/>
    <property type="match status" value="1"/>
</dbReference>
<dbReference type="GO" id="GO:0043139">
    <property type="term" value="F:5'-3' DNA helicase activity"/>
    <property type="evidence" value="ECO:0007669"/>
    <property type="project" value="TreeGrafter"/>
</dbReference>
<dbReference type="AlphaFoldDB" id="A0A1I0A7R4"/>
<keyword evidence="2" id="KW-0547">Nucleotide-binding</keyword>
<dbReference type="Proteomes" id="UP000199820">
    <property type="component" value="Unassembled WGS sequence"/>
</dbReference>
<evidence type="ECO:0000256" key="2">
    <source>
        <dbReference type="ARBA" id="ARBA00022741"/>
    </source>
</evidence>
<dbReference type="InterPro" id="IPR041677">
    <property type="entry name" value="DNA2/NAM7_AAA_11"/>
</dbReference>
<protein>
    <submittedName>
        <fullName evidence="10">Superfamily I DNA and/or RNA helicase</fullName>
    </submittedName>
</protein>
<comment type="similarity">
    <text evidence="1">Belongs to the DNA2/NAM7 helicase family.</text>
</comment>
<evidence type="ECO:0000256" key="6">
    <source>
        <dbReference type="SAM" id="Coils"/>
    </source>
</evidence>
<dbReference type="Gene3D" id="3.40.960.10">
    <property type="entry name" value="VSR Endonuclease"/>
    <property type="match status" value="1"/>
</dbReference>
<dbReference type="RefSeq" id="WP_074647808.1">
    <property type="nucleotide sequence ID" value="NZ_FOIL01000001.1"/>
</dbReference>
<dbReference type="EMBL" id="FOIL01000001">
    <property type="protein sequence ID" value="SES90208.1"/>
    <property type="molecule type" value="Genomic_DNA"/>
</dbReference>
<dbReference type="InterPro" id="IPR027417">
    <property type="entry name" value="P-loop_NTPase"/>
</dbReference>
<reference evidence="10 11" key="1">
    <citation type="submission" date="2016-10" db="EMBL/GenBank/DDBJ databases">
        <authorList>
            <person name="de Groot N.N."/>
        </authorList>
    </citation>
    <scope>NUCLEOTIDE SEQUENCE [LARGE SCALE GENOMIC DNA]</scope>
    <source>
        <strain evidence="10 11">KH1P1</strain>
    </source>
</reference>
<dbReference type="PANTHER" id="PTHR43788:SF8">
    <property type="entry name" value="DNA-BINDING PROTEIN SMUBP-2"/>
    <property type="match status" value="1"/>
</dbReference>
<evidence type="ECO:0000256" key="3">
    <source>
        <dbReference type="ARBA" id="ARBA00022801"/>
    </source>
</evidence>
<evidence type="ECO:0000259" key="8">
    <source>
        <dbReference type="Pfam" id="PF13086"/>
    </source>
</evidence>
<dbReference type="Pfam" id="PF13087">
    <property type="entry name" value="AAA_12"/>
    <property type="match status" value="1"/>
</dbReference>
<gene>
    <name evidence="10" type="ORF">SAMN04487771_1001120</name>
</gene>
<keyword evidence="3" id="KW-0378">Hydrolase</keyword>
<keyword evidence="11" id="KW-1185">Reference proteome</keyword>
<feature type="domain" description="DNA2/NAM7 helicase-like C-terminal" evidence="9">
    <location>
        <begin position="561"/>
        <end position="724"/>
    </location>
</feature>
<dbReference type="InterPro" id="IPR024402">
    <property type="entry name" value="DUF2726"/>
</dbReference>
<dbReference type="InterPro" id="IPR041679">
    <property type="entry name" value="DNA2/NAM7-like_C"/>
</dbReference>
<dbReference type="GO" id="GO:0005524">
    <property type="term" value="F:ATP binding"/>
    <property type="evidence" value="ECO:0007669"/>
    <property type="project" value="UniProtKB-KW"/>
</dbReference>
<dbReference type="PANTHER" id="PTHR43788">
    <property type="entry name" value="DNA2/NAM7 HELICASE FAMILY MEMBER"/>
    <property type="match status" value="1"/>
</dbReference>
<keyword evidence="4 10" id="KW-0347">Helicase</keyword>
<dbReference type="Pfam" id="PF13086">
    <property type="entry name" value="AAA_11"/>
    <property type="match status" value="1"/>
</dbReference>
<accession>A0A1I0A7R4</accession>
<dbReference type="InterPro" id="IPR050534">
    <property type="entry name" value="Coronavir_polyprotein_1ab"/>
</dbReference>
<evidence type="ECO:0000259" key="9">
    <source>
        <dbReference type="Pfam" id="PF13087"/>
    </source>
</evidence>
<keyword evidence="6" id="KW-0175">Coiled coil</keyword>
<evidence type="ECO:0000256" key="1">
    <source>
        <dbReference type="ARBA" id="ARBA00007913"/>
    </source>
</evidence>
<sequence length="906" mass="105829">MDNRKYMIVIKGEIVTNSVEKCFFHRENRKCDITYTNGRTYTYGAGNVIFMTEPTLLDPKNYIVKTANGKTLNRMEFIYEFQSENEVFWHIVFESCELDFRKTDLFVEENCLTNPVSHDTFEYIREVSALSDLRNDKNEKILKKHMDSIQFVDESTALSRFLNPKSGLRKQKNESVIFPFGCNQSQYQAVKNALENQISVIQGPPGTGKTQTILNIIANLLLEKKTVLVVSNNNSATSNILEKLADEKYGMDFLAASLGSFENKRKFIQNQTGKYPDLTEWEKNQEDAIDIAEIGAIEEKIQNVYRLQEEIARLKERKYEIEIEYRHFAEYAKASDRKYELKHFRKDESADRIMRLWQLLQMRADQNKSLSVWLIIRCVVGAGIYDWEFYRRGLTFMISVLQDKYYRQSLRELDEELSSKEKQLREEKKDYSEQLERKSLMFIRQILASRINWRVDRRVFTEEDLYYNAEEVLRAYPIVLSTTFSARTSLNADKVMYDYLIMDEASQVDIATGVLALSCAKNAVIVGDLKQLPNVVDEDTKRRAELIREKYAIHKAYDFAEKSFLQSVIEAIPKAPQVLLKEHYRCHPRIISFCNQKFYNNELVVMTEDDNLNRSIKVIKTPEGNHRRGNYSQCQIDIIKKEILPEIDVPMDKIGIIAPYNEQVNEIRKQIPGIDAATVHQFQGREKDVIILSTVDDQIKDFTDDPFLLNVAVSRAKKRLIVIVSGNEQERQGNISDLVSYIQYNRMEVVNSRLFSIFYYLYSQYTRKRFEFLKGHSKVSGYESENLTYALIDKILKEYPMYAVTCFIPLSMILKDQSRLSDEEKRYVMNPGTHLDFVIFHKMSRQPVLAIETDGYGYHKEGTAQSERDLKKNHILEMYGLKLLRLSTNGSQEKERIISELDKTKQ</sequence>
<evidence type="ECO:0000256" key="4">
    <source>
        <dbReference type="ARBA" id="ARBA00022806"/>
    </source>
</evidence>
<dbReference type="InterPro" id="IPR047187">
    <property type="entry name" value="SF1_C_Upf1"/>
</dbReference>
<evidence type="ECO:0000259" key="7">
    <source>
        <dbReference type="Pfam" id="PF10881"/>
    </source>
</evidence>
<dbReference type="SUPFAM" id="SSF52540">
    <property type="entry name" value="P-loop containing nucleoside triphosphate hydrolases"/>
    <property type="match status" value="1"/>
</dbReference>
<feature type="domain" description="DNA2/NAM7 helicase helicase" evidence="8">
    <location>
        <begin position="182"/>
        <end position="536"/>
    </location>
</feature>
<dbReference type="OrthoDB" id="9757917at2"/>
<name>A0A1I0A7R4_9FIRM</name>
<evidence type="ECO:0000313" key="11">
    <source>
        <dbReference type="Proteomes" id="UP000199820"/>
    </source>
</evidence>
<feature type="domain" description="DUF2726" evidence="7">
    <location>
        <begin position="783"/>
        <end position="903"/>
    </location>
</feature>
<feature type="coiled-coil region" evidence="6">
    <location>
        <begin position="407"/>
        <end position="441"/>
    </location>
</feature>
<dbReference type="Gene3D" id="3.40.50.300">
    <property type="entry name" value="P-loop containing nucleotide triphosphate hydrolases"/>
    <property type="match status" value="3"/>
</dbReference>
<dbReference type="Pfam" id="PF10881">
    <property type="entry name" value="DUF2726"/>
    <property type="match status" value="1"/>
</dbReference>
<dbReference type="GO" id="GO:0016787">
    <property type="term" value="F:hydrolase activity"/>
    <property type="evidence" value="ECO:0007669"/>
    <property type="project" value="UniProtKB-KW"/>
</dbReference>
<feature type="coiled-coil region" evidence="6">
    <location>
        <begin position="297"/>
        <end position="324"/>
    </location>
</feature>
<proteinExistence type="inferred from homology"/>